<evidence type="ECO:0000259" key="18">
    <source>
        <dbReference type="PROSITE" id="PS51384"/>
    </source>
</evidence>
<dbReference type="EMBL" id="HE612856">
    <property type="protein sequence ID" value="CCE61587.1"/>
    <property type="molecule type" value="Genomic_DNA"/>
</dbReference>
<proteinExistence type="inferred from homology"/>
<dbReference type="GO" id="GO:0020037">
    <property type="term" value="F:heme binding"/>
    <property type="evidence" value="ECO:0007669"/>
    <property type="project" value="InterPro"/>
</dbReference>
<dbReference type="eggNOG" id="KOG3378">
    <property type="taxonomic scope" value="Eukaryota"/>
</dbReference>
<evidence type="ECO:0000256" key="14">
    <source>
        <dbReference type="ARBA" id="ARBA00048649"/>
    </source>
</evidence>
<dbReference type="GO" id="GO:0071218">
    <property type="term" value="P:cellular response to misfolded protein"/>
    <property type="evidence" value="ECO:0007669"/>
    <property type="project" value="EnsemblFungi"/>
</dbReference>
<keyword evidence="20" id="KW-1185">Reference proteome</keyword>
<name>G8BNV9_TETPH</name>
<evidence type="ECO:0000256" key="1">
    <source>
        <dbReference type="ARBA" id="ARBA00001970"/>
    </source>
</evidence>
<dbReference type="Gene3D" id="1.10.490.10">
    <property type="entry name" value="Globins"/>
    <property type="match status" value="1"/>
</dbReference>
<dbReference type="GO" id="GO:0016966">
    <property type="term" value="F:nitric oxide reductase activity"/>
    <property type="evidence" value="ECO:0007669"/>
    <property type="project" value="EnsemblFungi"/>
</dbReference>
<dbReference type="KEGG" id="tpf:TPHA_0A05120"/>
<evidence type="ECO:0000256" key="11">
    <source>
        <dbReference type="ARBA" id="ARBA00023002"/>
    </source>
</evidence>
<keyword evidence="13" id="KW-0520">NAD</keyword>
<dbReference type="CDD" id="cd06184">
    <property type="entry name" value="flavohem_like_fad_nad_binding"/>
    <property type="match status" value="1"/>
</dbReference>
<dbReference type="SUPFAM" id="SSF52343">
    <property type="entry name" value="Ferredoxin reductase-like, C-terminal NADP-linked domain"/>
    <property type="match status" value="1"/>
</dbReference>
<dbReference type="STRING" id="1071381.G8BNV9"/>
<dbReference type="Pfam" id="PF00175">
    <property type="entry name" value="NAD_binding_1"/>
    <property type="match status" value="1"/>
</dbReference>
<dbReference type="PANTHER" id="PTHR43396">
    <property type="entry name" value="FLAVOHEMOPROTEIN"/>
    <property type="match status" value="1"/>
</dbReference>
<dbReference type="GO" id="GO:0046872">
    <property type="term" value="F:metal ion binding"/>
    <property type="evidence" value="ECO:0007669"/>
    <property type="project" value="UniProtKB-KW"/>
</dbReference>
<dbReference type="GO" id="GO:1902170">
    <property type="term" value="P:cellular response to reactive nitrogen species"/>
    <property type="evidence" value="ECO:0007669"/>
    <property type="project" value="EnsemblFungi"/>
</dbReference>
<dbReference type="PROSITE" id="PS51384">
    <property type="entry name" value="FAD_FR"/>
    <property type="match status" value="1"/>
</dbReference>
<keyword evidence="5" id="KW-0216">Detoxification</keyword>
<keyword evidence="12" id="KW-0408">Iron</keyword>
<dbReference type="OMA" id="ADIHYEV"/>
<evidence type="ECO:0000256" key="5">
    <source>
        <dbReference type="ARBA" id="ARBA00022575"/>
    </source>
</evidence>
<reference evidence="19 20" key="1">
    <citation type="journal article" date="2011" name="Proc. Natl. Acad. Sci. U.S.A.">
        <title>Evolutionary erosion of yeast sex chromosomes by mating-type switching accidents.</title>
        <authorList>
            <person name="Gordon J.L."/>
            <person name="Armisen D."/>
            <person name="Proux-Wera E."/>
            <person name="Oheigeartaigh S.S."/>
            <person name="Byrne K.P."/>
            <person name="Wolfe K.H."/>
        </authorList>
    </citation>
    <scope>NUCLEOTIDE SEQUENCE [LARGE SCALE GENOMIC DNA]</scope>
    <source>
        <strain evidence="20">ATCC 24235 / CBS 4417 / NBRC 1672 / NRRL Y-8282 / UCD 70-5</strain>
    </source>
</reference>
<dbReference type="Pfam" id="PF00042">
    <property type="entry name" value="Globin"/>
    <property type="match status" value="1"/>
</dbReference>
<accession>G8BNV9</accession>
<evidence type="ECO:0000256" key="13">
    <source>
        <dbReference type="ARBA" id="ARBA00023027"/>
    </source>
</evidence>
<keyword evidence="9" id="KW-0274">FAD</keyword>
<dbReference type="FunFam" id="3.40.50.80:FF:000010">
    <property type="entry name" value="Flavohemoprotein"/>
    <property type="match status" value="1"/>
</dbReference>
<dbReference type="InterPro" id="IPR017938">
    <property type="entry name" value="Riboflavin_synthase-like_b-brl"/>
</dbReference>
<dbReference type="GO" id="GO:0008941">
    <property type="term" value="F:nitric oxide dioxygenase NAD(P)H activity"/>
    <property type="evidence" value="ECO:0007669"/>
    <property type="project" value="UniProtKB-EC"/>
</dbReference>
<dbReference type="AlphaFoldDB" id="G8BNV9"/>
<dbReference type="GO" id="GO:0005829">
    <property type="term" value="C:cytosol"/>
    <property type="evidence" value="ECO:0007669"/>
    <property type="project" value="EnsemblFungi"/>
</dbReference>
<dbReference type="OrthoDB" id="436496at2759"/>
<dbReference type="RefSeq" id="XP_003684021.1">
    <property type="nucleotide sequence ID" value="XM_003683973.1"/>
</dbReference>
<gene>
    <name evidence="19" type="primary">TPHA0A05120</name>
    <name evidence="19" type="ordered locus">TPHA_0A05120</name>
</gene>
<dbReference type="Proteomes" id="UP000005666">
    <property type="component" value="Chromosome 1"/>
</dbReference>
<evidence type="ECO:0000256" key="4">
    <source>
        <dbReference type="ARBA" id="ARBA00012229"/>
    </source>
</evidence>
<evidence type="ECO:0000256" key="8">
    <source>
        <dbReference type="ARBA" id="ARBA00022723"/>
    </source>
</evidence>
<evidence type="ECO:0000256" key="10">
    <source>
        <dbReference type="ARBA" id="ARBA00022857"/>
    </source>
</evidence>
<dbReference type="GeneID" id="11532731"/>
<dbReference type="GO" id="GO:0009636">
    <property type="term" value="P:response to toxic substance"/>
    <property type="evidence" value="ECO:0007669"/>
    <property type="project" value="UniProtKB-KW"/>
</dbReference>
<keyword evidence="8" id="KW-0479">Metal-binding</keyword>
<evidence type="ECO:0000256" key="2">
    <source>
        <dbReference type="ARBA" id="ARBA00001974"/>
    </source>
</evidence>
<evidence type="ECO:0000256" key="6">
    <source>
        <dbReference type="ARBA" id="ARBA00022617"/>
    </source>
</evidence>
<dbReference type="FunFam" id="1.10.490.10:FF:000003">
    <property type="entry name" value="Flavohemoprotein"/>
    <property type="match status" value="1"/>
</dbReference>
<keyword evidence="7" id="KW-0285">Flavoprotein</keyword>
<dbReference type="InterPro" id="IPR017927">
    <property type="entry name" value="FAD-bd_FR_type"/>
</dbReference>
<evidence type="ECO:0000256" key="3">
    <source>
        <dbReference type="ARBA" id="ARBA00006401"/>
    </source>
</evidence>
<keyword evidence="6" id="KW-0349">Heme</keyword>
<feature type="domain" description="Globin" evidence="17">
    <location>
        <begin position="1"/>
        <end position="138"/>
    </location>
</feature>
<dbReference type="InterPro" id="IPR012292">
    <property type="entry name" value="Globin/Proto"/>
</dbReference>
<dbReference type="Gene3D" id="2.40.30.10">
    <property type="entry name" value="Translation factors"/>
    <property type="match status" value="1"/>
</dbReference>
<keyword evidence="11" id="KW-0560">Oxidoreductase</keyword>
<dbReference type="GO" id="GO:0019825">
    <property type="term" value="F:oxygen binding"/>
    <property type="evidence" value="ECO:0007669"/>
    <property type="project" value="InterPro"/>
</dbReference>
<dbReference type="GO" id="GO:0034599">
    <property type="term" value="P:cellular response to oxidative stress"/>
    <property type="evidence" value="ECO:0007669"/>
    <property type="project" value="EnsemblFungi"/>
</dbReference>
<evidence type="ECO:0000256" key="7">
    <source>
        <dbReference type="ARBA" id="ARBA00022630"/>
    </source>
</evidence>
<dbReference type="Pfam" id="PF00970">
    <property type="entry name" value="FAD_binding_6"/>
    <property type="match status" value="1"/>
</dbReference>
<dbReference type="EC" id="1.14.12.17" evidence="4"/>
<dbReference type="GO" id="GO:0046210">
    <property type="term" value="P:nitric oxide catabolic process"/>
    <property type="evidence" value="ECO:0007669"/>
    <property type="project" value="TreeGrafter"/>
</dbReference>
<keyword evidence="10" id="KW-0521">NADP</keyword>
<dbReference type="SUPFAM" id="SSF63380">
    <property type="entry name" value="Riboflavin synthase domain-like"/>
    <property type="match status" value="1"/>
</dbReference>
<evidence type="ECO:0000256" key="15">
    <source>
        <dbReference type="ARBA" id="ARBA00049433"/>
    </source>
</evidence>
<dbReference type="GO" id="GO:0071500">
    <property type="term" value="P:cellular response to nitrosative stress"/>
    <property type="evidence" value="ECO:0007669"/>
    <property type="project" value="TreeGrafter"/>
</dbReference>
<evidence type="ECO:0000313" key="20">
    <source>
        <dbReference type="Proteomes" id="UP000005666"/>
    </source>
</evidence>
<organism evidence="19 20">
    <name type="scientific">Tetrapisispora phaffii (strain ATCC 24235 / CBS 4417 / NBRC 1672 / NRRL Y-8282 / UCD 70-5)</name>
    <name type="common">Yeast</name>
    <name type="synonym">Fabospora phaffii</name>
    <dbReference type="NCBI Taxonomy" id="1071381"/>
    <lineage>
        <taxon>Eukaryota</taxon>
        <taxon>Fungi</taxon>
        <taxon>Dikarya</taxon>
        <taxon>Ascomycota</taxon>
        <taxon>Saccharomycotina</taxon>
        <taxon>Saccharomycetes</taxon>
        <taxon>Saccharomycetales</taxon>
        <taxon>Saccharomycetaceae</taxon>
        <taxon>Tetrapisispora</taxon>
    </lineage>
</organism>
<dbReference type="PROSITE" id="PS01033">
    <property type="entry name" value="GLOBIN"/>
    <property type="match status" value="1"/>
</dbReference>
<dbReference type="Gene3D" id="3.40.50.80">
    <property type="entry name" value="Nucleotide-binding domain of ferredoxin-NADP reductase (FNR) module"/>
    <property type="match status" value="1"/>
</dbReference>
<comment type="cofactor">
    <cofactor evidence="1">
        <name>heme b</name>
        <dbReference type="ChEBI" id="CHEBI:60344"/>
    </cofactor>
</comment>
<evidence type="ECO:0000256" key="16">
    <source>
        <dbReference type="ARBA" id="ARBA00056398"/>
    </source>
</evidence>
<protein>
    <recommendedName>
        <fullName evidence="4">nitric oxide dioxygenase</fullName>
        <ecNumber evidence="4">1.14.12.17</ecNumber>
    </recommendedName>
</protein>
<comment type="catalytic activity">
    <reaction evidence="14">
        <text>2 nitric oxide + NADH + 2 O2 = 2 nitrate + NAD(+) + H(+)</text>
        <dbReference type="Rhea" id="RHEA:19469"/>
        <dbReference type="ChEBI" id="CHEBI:15378"/>
        <dbReference type="ChEBI" id="CHEBI:15379"/>
        <dbReference type="ChEBI" id="CHEBI:16480"/>
        <dbReference type="ChEBI" id="CHEBI:17632"/>
        <dbReference type="ChEBI" id="CHEBI:57540"/>
        <dbReference type="ChEBI" id="CHEBI:57945"/>
        <dbReference type="EC" id="1.14.12.17"/>
    </reaction>
</comment>
<dbReference type="InterPro" id="IPR008333">
    <property type="entry name" value="Cbr1-like_FAD-bd_dom"/>
</dbReference>
<dbReference type="GO" id="GO:0005759">
    <property type="term" value="C:mitochondrial matrix"/>
    <property type="evidence" value="ECO:0007669"/>
    <property type="project" value="EnsemblFungi"/>
</dbReference>
<dbReference type="GO" id="GO:0071949">
    <property type="term" value="F:FAD binding"/>
    <property type="evidence" value="ECO:0007669"/>
    <property type="project" value="TreeGrafter"/>
</dbReference>
<comment type="function">
    <text evidence="16">In the presence of oxygen and NADH, it has NADH oxidase activity, which leads to the generation of superoxide and H(2)O(2). Under anaerobic conditions, it also exhibits nitric oxide reductase and FAD reductase activities. However, all these reactions are much lower than NOD activity.</text>
</comment>
<dbReference type="InterPro" id="IPR039261">
    <property type="entry name" value="FNR_nucleotide-bd"/>
</dbReference>
<evidence type="ECO:0000313" key="19">
    <source>
        <dbReference type="EMBL" id="CCE61587.1"/>
    </source>
</evidence>
<comment type="cofactor">
    <cofactor evidence="2">
        <name>FAD</name>
        <dbReference type="ChEBI" id="CHEBI:57692"/>
    </cofactor>
</comment>
<feature type="domain" description="FAD-binding FR-type" evidence="18">
    <location>
        <begin position="147"/>
        <end position="263"/>
    </location>
</feature>
<dbReference type="PANTHER" id="PTHR43396:SF3">
    <property type="entry name" value="FLAVOHEMOPROTEIN"/>
    <property type="match status" value="1"/>
</dbReference>
<dbReference type="InterPro" id="IPR000971">
    <property type="entry name" value="Globin"/>
</dbReference>
<dbReference type="HOGENOM" id="CLU_003827_12_0_1"/>
<comment type="catalytic activity">
    <reaction evidence="15">
        <text>2 nitric oxide + NADPH + 2 O2 = 2 nitrate + NADP(+) + H(+)</text>
        <dbReference type="Rhea" id="RHEA:19465"/>
        <dbReference type="ChEBI" id="CHEBI:15378"/>
        <dbReference type="ChEBI" id="CHEBI:15379"/>
        <dbReference type="ChEBI" id="CHEBI:16480"/>
        <dbReference type="ChEBI" id="CHEBI:17632"/>
        <dbReference type="ChEBI" id="CHEBI:57783"/>
        <dbReference type="ChEBI" id="CHEBI:58349"/>
        <dbReference type="EC" id="1.14.12.17"/>
    </reaction>
</comment>
<dbReference type="SUPFAM" id="SSF46458">
    <property type="entry name" value="Globin-like"/>
    <property type="match status" value="1"/>
</dbReference>
<evidence type="ECO:0000256" key="9">
    <source>
        <dbReference type="ARBA" id="ARBA00022827"/>
    </source>
</evidence>
<dbReference type="InterPro" id="IPR009050">
    <property type="entry name" value="Globin-like_sf"/>
</dbReference>
<sequence>MLSEETRTIVKATIPVLEAQGAVITKHFYAKMLGSNEELLNIFNMVNQKKGAQPTALATTILAAAKHIDDLSPLIGHVKQIGHKHRALQIMPEHYPIVGKNLLLAIKDVLGDAATPEIISAWGEAYEEIANVFITVEADMYKEAAWESWKPFEVISKAEVGDGICEFTVKPTKESGVDLSTLKVIAGQYITVNTHPTRHDNKYDALRHYSICSNSTKDGLKFAVKLEHTPGKDIGLVSEFLHKDVKAGDNLLISAPAGDFQLNEKLIKQNETPLVLLAAGVGVTPLLSMLETQVNENPSRPVYWIQSSRDETKQAFKNHVDELLTKTNTAEKLIVHTKDQARIDAEYLKKNVPKNSDVYICGSVDFMKSMIGYLKNIEHDEAFIHYEPFGPKMSTIQV</sequence>
<evidence type="ECO:0000259" key="17">
    <source>
        <dbReference type="PROSITE" id="PS01033"/>
    </source>
</evidence>
<dbReference type="InterPro" id="IPR001433">
    <property type="entry name" value="OxRdtase_FAD/NAD-bd"/>
</dbReference>
<comment type="similarity">
    <text evidence="3">In the C-terminal section; belongs to the flavoprotein pyridine nucleotide cytochrome reductase family.</text>
</comment>
<evidence type="ECO:0000256" key="12">
    <source>
        <dbReference type="ARBA" id="ARBA00023004"/>
    </source>
</evidence>